<dbReference type="AlphaFoldDB" id="A0A379JL29"/>
<dbReference type="RefSeq" id="WP_039813110.1">
    <property type="nucleotide sequence ID" value="NZ_UGRY01000007.1"/>
</dbReference>
<evidence type="ECO:0000256" key="1">
    <source>
        <dbReference type="SAM" id="MobiDB-lite"/>
    </source>
</evidence>
<evidence type="ECO:0000313" key="2">
    <source>
        <dbReference type="EMBL" id="SUD49312.1"/>
    </source>
</evidence>
<name>A0A379JL29_9NOCA</name>
<dbReference type="EMBL" id="UGRY01000007">
    <property type="protein sequence ID" value="SUD49312.1"/>
    <property type="molecule type" value="Genomic_DNA"/>
</dbReference>
<dbReference type="Proteomes" id="UP000255467">
    <property type="component" value="Unassembled WGS sequence"/>
</dbReference>
<sequence length="78" mass="8703">MTEVITANTDAQRLLAEILTRYGSMQAFFDQLQRELDGPTEELPRVTEPVTSPWADPSEWPIRPVHTGGGGRHARKDG</sequence>
<reference evidence="2 3" key="1">
    <citation type="submission" date="2018-06" db="EMBL/GenBank/DDBJ databases">
        <authorList>
            <consortium name="Pathogen Informatics"/>
            <person name="Doyle S."/>
        </authorList>
    </citation>
    <scope>NUCLEOTIDE SEQUENCE [LARGE SCALE GENOMIC DNA]</scope>
    <source>
        <strain evidence="2 3">NCTC1934</strain>
    </source>
</reference>
<accession>A0A379JL29</accession>
<gene>
    <name evidence="2" type="ORF">NCTC1934_06664</name>
</gene>
<proteinExistence type="predicted"/>
<feature type="region of interest" description="Disordered" evidence="1">
    <location>
        <begin position="40"/>
        <end position="78"/>
    </location>
</feature>
<protein>
    <submittedName>
        <fullName evidence="2">Uncharacterized protein</fullName>
    </submittedName>
</protein>
<keyword evidence="3" id="KW-1185">Reference proteome</keyword>
<dbReference type="OrthoDB" id="4571212at2"/>
<evidence type="ECO:0000313" key="3">
    <source>
        <dbReference type="Proteomes" id="UP000255467"/>
    </source>
</evidence>
<organism evidence="2 3">
    <name type="scientific">Nocardia otitidiscaviarum</name>
    <dbReference type="NCBI Taxonomy" id="1823"/>
    <lineage>
        <taxon>Bacteria</taxon>
        <taxon>Bacillati</taxon>
        <taxon>Actinomycetota</taxon>
        <taxon>Actinomycetes</taxon>
        <taxon>Mycobacteriales</taxon>
        <taxon>Nocardiaceae</taxon>
        <taxon>Nocardia</taxon>
    </lineage>
</organism>